<accession>A0A4Y2JSC5</accession>
<dbReference type="OrthoDB" id="6466835at2759"/>
<evidence type="ECO:0000313" key="3">
    <source>
        <dbReference type="Proteomes" id="UP000499080"/>
    </source>
</evidence>
<evidence type="ECO:0000313" key="2">
    <source>
        <dbReference type="EMBL" id="GBM92056.1"/>
    </source>
</evidence>
<reference evidence="2 3" key="1">
    <citation type="journal article" date="2019" name="Sci. Rep.">
        <title>Orb-weaving spider Araneus ventricosus genome elucidates the spidroin gene catalogue.</title>
        <authorList>
            <person name="Kono N."/>
            <person name="Nakamura H."/>
            <person name="Ohtoshi R."/>
            <person name="Moran D.A.P."/>
            <person name="Shinohara A."/>
            <person name="Yoshida Y."/>
            <person name="Fujiwara M."/>
            <person name="Mori M."/>
            <person name="Tomita M."/>
            <person name="Arakawa K."/>
        </authorList>
    </citation>
    <scope>NUCLEOTIDE SEQUENCE [LARGE SCALE GENOMIC DNA]</scope>
</reference>
<name>A0A4Y2JSC5_ARAVE</name>
<proteinExistence type="predicted"/>
<sequence length="96" mass="11480">MTPRVLPFVPHNSYFERLITLVRCCAFRIEVYTCCSQCRLHKKKFNYFLELERLRKILAEVENDADSDFDNEDNRSGDVLEENFSDHENFSKHDTE</sequence>
<feature type="region of interest" description="Disordered" evidence="1">
    <location>
        <begin position="66"/>
        <end position="96"/>
    </location>
</feature>
<dbReference type="AlphaFoldDB" id="A0A4Y2JSC5"/>
<protein>
    <submittedName>
        <fullName evidence="2">Uncharacterized protein</fullName>
    </submittedName>
</protein>
<comment type="caution">
    <text evidence="2">The sequence shown here is derived from an EMBL/GenBank/DDBJ whole genome shotgun (WGS) entry which is preliminary data.</text>
</comment>
<feature type="compositionally biased region" description="Basic and acidic residues" evidence="1">
    <location>
        <begin position="72"/>
        <end position="96"/>
    </location>
</feature>
<gene>
    <name evidence="2" type="ORF">AVEN_136826_1</name>
</gene>
<keyword evidence="3" id="KW-1185">Reference proteome</keyword>
<organism evidence="2 3">
    <name type="scientific">Araneus ventricosus</name>
    <name type="common">Orbweaver spider</name>
    <name type="synonym">Epeira ventricosa</name>
    <dbReference type="NCBI Taxonomy" id="182803"/>
    <lineage>
        <taxon>Eukaryota</taxon>
        <taxon>Metazoa</taxon>
        <taxon>Ecdysozoa</taxon>
        <taxon>Arthropoda</taxon>
        <taxon>Chelicerata</taxon>
        <taxon>Arachnida</taxon>
        <taxon>Araneae</taxon>
        <taxon>Araneomorphae</taxon>
        <taxon>Entelegynae</taxon>
        <taxon>Araneoidea</taxon>
        <taxon>Araneidae</taxon>
        <taxon>Araneus</taxon>
    </lineage>
</organism>
<evidence type="ECO:0000256" key="1">
    <source>
        <dbReference type="SAM" id="MobiDB-lite"/>
    </source>
</evidence>
<dbReference type="EMBL" id="BGPR01003759">
    <property type="protein sequence ID" value="GBM92056.1"/>
    <property type="molecule type" value="Genomic_DNA"/>
</dbReference>
<dbReference type="Proteomes" id="UP000499080">
    <property type="component" value="Unassembled WGS sequence"/>
</dbReference>